<organism evidence="1 2">
    <name type="scientific">Arachidicoccus ginsenosidivorans</name>
    <dbReference type="NCBI Taxonomy" id="496057"/>
    <lineage>
        <taxon>Bacteria</taxon>
        <taxon>Pseudomonadati</taxon>
        <taxon>Bacteroidota</taxon>
        <taxon>Chitinophagia</taxon>
        <taxon>Chitinophagales</taxon>
        <taxon>Chitinophagaceae</taxon>
        <taxon>Arachidicoccus</taxon>
    </lineage>
</organism>
<gene>
    <name evidence="1" type="ORF">FSB73_22125</name>
</gene>
<sequence>MAKFNQLPAFLYSPVEVSGYSDNKDTGNNFRNPFVNLGDKIKLHSKSGTYKIVELDDWSFTVTDINHKWFIKRMKQYKCTWDDFRCWARKV</sequence>
<dbReference type="Proteomes" id="UP000321291">
    <property type="component" value="Chromosome"/>
</dbReference>
<protein>
    <submittedName>
        <fullName evidence="1">Uncharacterized protein</fullName>
    </submittedName>
</protein>
<dbReference type="OrthoDB" id="1264301at2"/>
<name>A0A5B8VQN7_9BACT</name>
<dbReference type="EMBL" id="CP042434">
    <property type="protein sequence ID" value="QEC73964.1"/>
    <property type="molecule type" value="Genomic_DNA"/>
</dbReference>
<dbReference type="RefSeq" id="WP_146787394.1">
    <property type="nucleotide sequence ID" value="NZ_CP042434.1"/>
</dbReference>
<accession>A0A5B8VQN7</accession>
<keyword evidence="2" id="KW-1185">Reference proteome</keyword>
<evidence type="ECO:0000313" key="2">
    <source>
        <dbReference type="Proteomes" id="UP000321291"/>
    </source>
</evidence>
<dbReference type="AlphaFoldDB" id="A0A5B8VQN7"/>
<evidence type="ECO:0000313" key="1">
    <source>
        <dbReference type="EMBL" id="QEC73964.1"/>
    </source>
</evidence>
<reference evidence="1 2" key="1">
    <citation type="journal article" date="2017" name="Int. J. Syst. Evol. Microbiol.">
        <title>Arachidicoccus ginsenosidivorans sp. nov., with ginsenoside-converting activity isolated from ginseng cultivating soil.</title>
        <authorList>
            <person name="Siddiqi M.Z."/>
            <person name="Aslam Z."/>
            <person name="Im W.T."/>
        </authorList>
    </citation>
    <scope>NUCLEOTIDE SEQUENCE [LARGE SCALE GENOMIC DNA]</scope>
    <source>
        <strain evidence="1 2">Gsoil 809</strain>
    </source>
</reference>
<proteinExistence type="predicted"/>
<dbReference type="KEGG" id="agi:FSB73_22125"/>